<evidence type="ECO:0000259" key="7">
    <source>
        <dbReference type="Pfam" id="PF04138"/>
    </source>
</evidence>
<dbReference type="Proteomes" id="UP000448867">
    <property type="component" value="Unassembled WGS sequence"/>
</dbReference>
<keyword evidence="4 6" id="KW-1133">Transmembrane helix</keyword>
<proteinExistence type="inferred from homology"/>
<dbReference type="PANTHER" id="PTHR38459:SF1">
    <property type="entry name" value="PROPHAGE BACTOPRENOL-LINKED GLUCOSE TRANSLOCASE HOMOLOG"/>
    <property type="match status" value="1"/>
</dbReference>
<feature type="transmembrane region" description="Helical" evidence="6">
    <location>
        <begin position="109"/>
        <end position="125"/>
    </location>
</feature>
<evidence type="ECO:0000313" key="8">
    <source>
        <dbReference type="EMBL" id="MRX73720.1"/>
    </source>
</evidence>
<dbReference type="InterPro" id="IPR007267">
    <property type="entry name" value="GtrA_DPMS_TM"/>
</dbReference>
<comment type="similarity">
    <text evidence="2">Belongs to the GtrA family.</text>
</comment>
<dbReference type="OrthoDB" id="9812049at2"/>
<evidence type="ECO:0000256" key="4">
    <source>
        <dbReference type="ARBA" id="ARBA00022989"/>
    </source>
</evidence>
<accession>A0A7X2J1M2</accession>
<dbReference type="InterPro" id="IPR051401">
    <property type="entry name" value="GtrA_CellWall_Glycosyl"/>
</dbReference>
<reference evidence="8 9" key="1">
    <citation type="submission" date="2019-11" db="EMBL/GenBank/DDBJ databases">
        <title>Bacillus lacus genome.</title>
        <authorList>
            <person name="Allen C.J."/>
            <person name="Newman J.D."/>
        </authorList>
    </citation>
    <scope>NUCLEOTIDE SEQUENCE [LARGE SCALE GENOMIC DNA]</scope>
    <source>
        <strain evidence="8 9">KCTC 33946</strain>
    </source>
</reference>
<protein>
    <submittedName>
        <fullName evidence="8">GtrA family protein</fullName>
    </submittedName>
</protein>
<feature type="transmembrane region" description="Helical" evidence="6">
    <location>
        <begin position="9"/>
        <end position="29"/>
    </location>
</feature>
<feature type="transmembrane region" description="Helical" evidence="6">
    <location>
        <begin position="69"/>
        <end position="89"/>
    </location>
</feature>
<dbReference type="GO" id="GO:0000271">
    <property type="term" value="P:polysaccharide biosynthetic process"/>
    <property type="evidence" value="ECO:0007669"/>
    <property type="project" value="InterPro"/>
</dbReference>
<comment type="caution">
    <text evidence="8">The sequence shown here is derived from an EMBL/GenBank/DDBJ whole genome shotgun (WGS) entry which is preliminary data.</text>
</comment>
<name>A0A7X2J1M2_9BACI</name>
<organism evidence="8 9">
    <name type="scientific">Metabacillus lacus</name>
    <dbReference type="NCBI Taxonomy" id="1983721"/>
    <lineage>
        <taxon>Bacteria</taxon>
        <taxon>Bacillati</taxon>
        <taxon>Bacillota</taxon>
        <taxon>Bacilli</taxon>
        <taxon>Bacillales</taxon>
        <taxon>Bacillaceae</taxon>
        <taxon>Metabacillus</taxon>
    </lineage>
</organism>
<dbReference type="AlphaFoldDB" id="A0A7X2J1M2"/>
<evidence type="ECO:0000256" key="5">
    <source>
        <dbReference type="ARBA" id="ARBA00023136"/>
    </source>
</evidence>
<keyword evidence="5 6" id="KW-0472">Membrane</keyword>
<evidence type="ECO:0000256" key="3">
    <source>
        <dbReference type="ARBA" id="ARBA00022692"/>
    </source>
</evidence>
<evidence type="ECO:0000256" key="6">
    <source>
        <dbReference type="SAM" id="Phobius"/>
    </source>
</evidence>
<dbReference type="RefSeq" id="WP_154309183.1">
    <property type="nucleotide sequence ID" value="NZ_WKKI01000043.1"/>
</dbReference>
<feature type="domain" description="GtrA/DPMS transmembrane" evidence="7">
    <location>
        <begin position="8"/>
        <end position="131"/>
    </location>
</feature>
<dbReference type="Pfam" id="PF04138">
    <property type="entry name" value="GtrA_DPMS_TM"/>
    <property type="match status" value="1"/>
</dbReference>
<keyword evidence="9" id="KW-1185">Reference proteome</keyword>
<evidence type="ECO:0000256" key="1">
    <source>
        <dbReference type="ARBA" id="ARBA00004141"/>
    </source>
</evidence>
<feature type="transmembrane region" description="Helical" evidence="6">
    <location>
        <begin position="35"/>
        <end position="57"/>
    </location>
</feature>
<dbReference type="EMBL" id="WKKI01000043">
    <property type="protein sequence ID" value="MRX73720.1"/>
    <property type="molecule type" value="Genomic_DNA"/>
</dbReference>
<evidence type="ECO:0000256" key="2">
    <source>
        <dbReference type="ARBA" id="ARBA00009399"/>
    </source>
</evidence>
<sequence length="133" mass="14761">MLKSSFSRFILVGLINTALGLSTMFILLHGAGLSYWVATLGGNAAGACSSFVLNRSFTFQSKRSVHQTLLRFLIVICICYFFAYFVGFQSASWAIHQIAELPLGYVEDIAILLGSGLYTILTYIGQRRFVFLK</sequence>
<evidence type="ECO:0000313" key="9">
    <source>
        <dbReference type="Proteomes" id="UP000448867"/>
    </source>
</evidence>
<gene>
    <name evidence="8" type="ORF">GJU40_16385</name>
</gene>
<keyword evidence="3 6" id="KW-0812">Transmembrane</keyword>
<dbReference type="GO" id="GO:0005886">
    <property type="term" value="C:plasma membrane"/>
    <property type="evidence" value="ECO:0007669"/>
    <property type="project" value="TreeGrafter"/>
</dbReference>
<comment type="subcellular location">
    <subcellularLocation>
        <location evidence="1">Membrane</location>
        <topology evidence="1">Multi-pass membrane protein</topology>
    </subcellularLocation>
</comment>
<dbReference type="PANTHER" id="PTHR38459">
    <property type="entry name" value="PROPHAGE BACTOPRENOL-LINKED GLUCOSE TRANSLOCASE HOMOLOG"/>
    <property type="match status" value="1"/>
</dbReference>